<protein>
    <submittedName>
        <fullName evidence="4">GldG family protein</fullName>
    </submittedName>
</protein>
<evidence type="ECO:0000259" key="2">
    <source>
        <dbReference type="Pfam" id="PF09822"/>
    </source>
</evidence>
<keyword evidence="1" id="KW-0812">Transmembrane</keyword>
<evidence type="ECO:0000256" key="1">
    <source>
        <dbReference type="SAM" id="Phobius"/>
    </source>
</evidence>
<feature type="domain" description="DUF7088" evidence="3">
    <location>
        <begin position="62"/>
        <end position="144"/>
    </location>
</feature>
<accession>A0A9D2E395</accession>
<organism evidence="4 5">
    <name type="scientific">Candidatus Allofournierella merdipullorum</name>
    <dbReference type="NCBI Taxonomy" id="2838595"/>
    <lineage>
        <taxon>Bacteria</taxon>
        <taxon>Bacillati</taxon>
        <taxon>Bacillota</taxon>
        <taxon>Clostridia</taxon>
        <taxon>Eubacteriales</taxon>
        <taxon>Oscillospiraceae</taxon>
        <taxon>Allofournierella</taxon>
    </lineage>
</organism>
<sequence length="485" mass="53055">MKRWNLFSSDNKEAKGAKSRLAFQGGSYSLAVAAILLAILIALNILVSALPASATRYDISASKLYSITSNTKVVVNALEEDVTIYWIVQSGAEDDVIETLLSKYDSLSDHITVVKKNPDVYPTFAEQYTDETVQNNSLVVECGDRSRYIGYDDIYVQEADMYSYSYSTSFDGEGAITSAIDYVVTDELPQLYLLEGHGEQELPASFSEQIEKENIETNSLSLLTVDAIPEDADCVMIYEPSSDISEEEKEMLADYTKNGGKLLVIAGPVQDGELTNLNSLLADYGVETSEGIVVEGNREYYTVQPHILLPDMNSSSITDPLIEERYYPNMPISQGLVVTESAGDNVTELLTTSDQAFSKVAGYDLETYEKEDGDIDGPFALAVSIACDNEGQIVWFSSAAFLDDMYNALSSGSNSDLAMNALSSLIGETEAMAIRSKSLNYNYLSISGSTASLLKVLMIGVFPIGYLSIGMYVILKRRKKQNEAG</sequence>
<dbReference type="Proteomes" id="UP000824035">
    <property type="component" value="Unassembled WGS sequence"/>
</dbReference>
<feature type="transmembrane region" description="Helical" evidence="1">
    <location>
        <begin position="453"/>
        <end position="475"/>
    </location>
</feature>
<dbReference type="InterPro" id="IPR019196">
    <property type="entry name" value="ABC_transp_unknown"/>
</dbReference>
<gene>
    <name evidence="4" type="ORF">H9813_02215</name>
</gene>
<dbReference type="InterPro" id="IPR029062">
    <property type="entry name" value="Class_I_gatase-like"/>
</dbReference>
<keyword evidence="1" id="KW-1133">Transmembrane helix</keyword>
<evidence type="ECO:0000313" key="5">
    <source>
        <dbReference type="Proteomes" id="UP000824035"/>
    </source>
</evidence>
<evidence type="ECO:0000259" key="3">
    <source>
        <dbReference type="Pfam" id="PF23357"/>
    </source>
</evidence>
<name>A0A9D2E395_9FIRM</name>
<proteinExistence type="predicted"/>
<reference evidence="4" key="1">
    <citation type="journal article" date="2021" name="PeerJ">
        <title>Extensive microbial diversity within the chicken gut microbiome revealed by metagenomics and culture.</title>
        <authorList>
            <person name="Gilroy R."/>
            <person name="Ravi A."/>
            <person name="Getino M."/>
            <person name="Pursley I."/>
            <person name="Horton D.L."/>
            <person name="Alikhan N.F."/>
            <person name="Baker D."/>
            <person name="Gharbi K."/>
            <person name="Hall N."/>
            <person name="Watson M."/>
            <person name="Adriaenssens E.M."/>
            <person name="Foster-Nyarko E."/>
            <person name="Jarju S."/>
            <person name="Secka A."/>
            <person name="Antonio M."/>
            <person name="Oren A."/>
            <person name="Chaudhuri R.R."/>
            <person name="La Ragione R."/>
            <person name="Hildebrand F."/>
            <person name="Pallen M.J."/>
        </authorList>
    </citation>
    <scope>NUCLEOTIDE SEQUENCE</scope>
    <source>
        <strain evidence="4">ChiGjej4B4-18154</strain>
    </source>
</reference>
<keyword evidence="1" id="KW-0472">Membrane</keyword>
<feature type="transmembrane region" description="Helical" evidence="1">
    <location>
        <begin position="21"/>
        <end position="47"/>
    </location>
</feature>
<dbReference type="InterPro" id="IPR055396">
    <property type="entry name" value="DUF7088"/>
</dbReference>
<dbReference type="Pfam" id="PF23357">
    <property type="entry name" value="DUF7088"/>
    <property type="match status" value="1"/>
</dbReference>
<dbReference type="EMBL" id="DXBV01000020">
    <property type="protein sequence ID" value="HIZ30033.1"/>
    <property type="molecule type" value="Genomic_DNA"/>
</dbReference>
<reference evidence="4" key="2">
    <citation type="submission" date="2021-04" db="EMBL/GenBank/DDBJ databases">
        <authorList>
            <person name="Gilroy R."/>
        </authorList>
    </citation>
    <scope>NUCLEOTIDE SEQUENCE</scope>
    <source>
        <strain evidence="4">ChiGjej4B4-18154</strain>
    </source>
</reference>
<feature type="domain" description="ABC-type uncharacterised transport system" evidence="2">
    <location>
        <begin position="189"/>
        <end position="385"/>
    </location>
</feature>
<evidence type="ECO:0000313" key="4">
    <source>
        <dbReference type="EMBL" id="HIZ30033.1"/>
    </source>
</evidence>
<comment type="caution">
    <text evidence="4">The sequence shown here is derived from an EMBL/GenBank/DDBJ whole genome shotgun (WGS) entry which is preliminary data.</text>
</comment>
<dbReference type="AlphaFoldDB" id="A0A9D2E395"/>
<dbReference type="Pfam" id="PF09822">
    <property type="entry name" value="ABC_transp_aux"/>
    <property type="match status" value="1"/>
</dbReference>
<dbReference type="SUPFAM" id="SSF52317">
    <property type="entry name" value="Class I glutamine amidotransferase-like"/>
    <property type="match status" value="1"/>
</dbReference>